<protein>
    <submittedName>
        <fullName evidence="1">Uncharacterized protein</fullName>
    </submittedName>
</protein>
<gene>
    <name evidence="1" type="ORF">GMJLKIPL_5707</name>
</gene>
<keyword evidence="2" id="KW-1185">Reference proteome</keyword>
<organism evidence="1 2">
    <name type="scientific">Methylobacterium isbiliense</name>
    <dbReference type="NCBI Taxonomy" id="315478"/>
    <lineage>
        <taxon>Bacteria</taxon>
        <taxon>Pseudomonadati</taxon>
        <taxon>Pseudomonadota</taxon>
        <taxon>Alphaproteobacteria</taxon>
        <taxon>Hyphomicrobiales</taxon>
        <taxon>Methylobacteriaceae</taxon>
        <taxon>Methylobacterium</taxon>
    </lineage>
</organism>
<reference evidence="1" key="2">
    <citation type="submission" date="2021-08" db="EMBL/GenBank/DDBJ databases">
        <authorList>
            <person name="Tani A."/>
            <person name="Ola A."/>
            <person name="Ogura Y."/>
            <person name="Katsura K."/>
            <person name="Hayashi T."/>
        </authorList>
    </citation>
    <scope>NUCLEOTIDE SEQUENCE</scope>
    <source>
        <strain evidence="1">DSM 17168</strain>
    </source>
</reference>
<comment type="caution">
    <text evidence="1">The sequence shown here is derived from an EMBL/GenBank/DDBJ whole genome shotgun (WGS) entry which is preliminary data.</text>
</comment>
<dbReference type="EMBL" id="BPQQ01000088">
    <property type="protein sequence ID" value="GJE03750.1"/>
    <property type="molecule type" value="Genomic_DNA"/>
</dbReference>
<sequence>MTHPIWTPADLAAADQHLAEMGARCQRQAALVRHLRESGGDPRVEEATLDLWSRTLTHMHEHFGRLRTELKSSA</sequence>
<name>A0ABQ4SKP2_9HYPH</name>
<reference evidence="1" key="1">
    <citation type="journal article" date="2021" name="Front. Microbiol.">
        <title>Comprehensive Comparative Genomics and Phenotyping of Methylobacterium Species.</title>
        <authorList>
            <person name="Alessa O."/>
            <person name="Ogura Y."/>
            <person name="Fujitani Y."/>
            <person name="Takami H."/>
            <person name="Hayashi T."/>
            <person name="Sahin N."/>
            <person name="Tani A."/>
        </authorList>
    </citation>
    <scope>NUCLEOTIDE SEQUENCE</scope>
    <source>
        <strain evidence="1">DSM 17168</strain>
    </source>
</reference>
<dbReference type="RefSeq" id="WP_238241129.1">
    <property type="nucleotide sequence ID" value="NZ_BPQQ01000088.1"/>
</dbReference>
<dbReference type="Proteomes" id="UP001055153">
    <property type="component" value="Unassembled WGS sequence"/>
</dbReference>
<evidence type="ECO:0000313" key="2">
    <source>
        <dbReference type="Proteomes" id="UP001055153"/>
    </source>
</evidence>
<evidence type="ECO:0000313" key="1">
    <source>
        <dbReference type="EMBL" id="GJE03750.1"/>
    </source>
</evidence>
<accession>A0ABQ4SKP2</accession>
<proteinExistence type="predicted"/>